<evidence type="ECO:0000256" key="1">
    <source>
        <dbReference type="SAM" id="SignalP"/>
    </source>
</evidence>
<organism evidence="2">
    <name type="scientific">Arundo donax</name>
    <name type="common">Giant reed</name>
    <name type="synonym">Donax arundinaceus</name>
    <dbReference type="NCBI Taxonomy" id="35708"/>
    <lineage>
        <taxon>Eukaryota</taxon>
        <taxon>Viridiplantae</taxon>
        <taxon>Streptophyta</taxon>
        <taxon>Embryophyta</taxon>
        <taxon>Tracheophyta</taxon>
        <taxon>Spermatophyta</taxon>
        <taxon>Magnoliopsida</taxon>
        <taxon>Liliopsida</taxon>
        <taxon>Poales</taxon>
        <taxon>Poaceae</taxon>
        <taxon>PACMAD clade</taxon>
        <taxon>Arundinoideae</taxon>
        <taxon>Arundineae</taxon>
        <taxon>Arundo</taxon>
    </lineage>
</organism>
<dbReference type="EMBL" id="GBRH01167690">
    <property type="protein sequence ID" value="JAE30206.1"/>
    <property type="molecule type" value="Transcribed_RNA"/>
</dbReference>
<name>A0A0A9H5S6_ARUDO</name>
<reference evidence="2" key="1">
    <citation type="submission" date="2014-09" db="EMBL/GenBank/DDBJ databases">
        <authorList>
            <person name="Magalhaes I.L.F."/>
            <person name="Oliveira U."/>
            <person name="Santos F.R."/>
            <person name="Vidigal T.H.D.A."/>
            <person name="Brescovit A.D."/>
            <person name="Santos A.J."/>
        </authorList>
    </citation>
    <scope>NUCLEOTIDE SEQUENCE</scope>
    <source>
        <tissue evidence="2">Shoot tissue taken approximately 20 cm above the soil surface</tissue>
    </source>
</reference>
<evidence type="ECO:0000313" key="2">
    <source>
        <dbReference type="EMBL" id="JAE30206.1"/>
    </source>
</evidence>
<keyword evidence="1" id="KW-0732">Signal</keyword>
<sequence>MILLRPLAVGVVLPAASTGHGWCSVENAEIFGLVLFQRLRLARLRG</sequence>
<dbReference type="AlphaFoldDB" id="A0A0A9H5S6"/>
<feature type="signal peptide" evidence="1">
    <location>
        <begin position="1"/>
        <end position="19"/>
    </location>
</feature>
<protein>
    <submittedName>
        <fullName evidence="2">Uncharacterized protein</fullName>
    </submittedName>
</protein>
<proteinExistence type="predicted"/>
<feature type="chain" id="PRO_5002048073" evidence="1">
    <location>
        <begin position="20"/>
        <end position="46"/>
    </location>
</feature>
<accession>A0A0A9H5S6</accession>
<reference evidence="2" key="2">
    <citation type="journal article" date="2015" name="Data Brief">
        <title>Shoot transcriptome of the giant reed, Arundo donax.</title>
        <authorList>
            <person name="Barrero R.A."/>
            <person name="Guerrero F.D."/>
            <person name="Moolhuijzen P."/>
            <person name="Goolsby J.A."/>
            <person name="Tidwell J."/>
            <person name="Bellgard S.E."/>
            <person name="Bellgard M.I."/>
        </authorList>
    </citation>
    <scope>NUCLEOTIDE SEQUENCE</scope>
    <source>
        <tissue evidence="2">Shoot tissue taken approximately 20 cm above the soil surface</tissue>
    </source>
</reference>